<dbReference type="PROSITE" id="PS50088">
    <property type="entry name" value="ANK_REPEAT"/>
    <property type="match status" value="3"/>
</dbReference>
<dbReference type="InterPro" id="IPR036770">
    <property type="entry name" value="Ankyrin_rpt-contain_sf"/>
</dbReference>
<evidence type="ECO:0000313" key="3">
    <source>
        <dbReference type="EMBL" id="QBK88608.1"/>
    </source>
</evidence>
<keyword evidence="2" id="KW-0040">ANK repeat</keyword>
<organism evidence="3">
    <name type="scientific">Mimivirus LCMiAC01</name>
    <dbReference type="NCBI Taxonomy" id="2506608"/>
    <lineage>
        <taxon>Viruses</taxon>
        <taxon>Varidnaviria</taxon>
        <taxon>Bamfordvirae</taxon>
        <taxon>Nucleocytoviricota</taxon>
        <taxon>Megaviricetes</taxon>
        <taxon>Imitervirales</taxon>
        <taxon>Mimiviridae</taxon>
        <taxon>Klosneuvirinae</taxon>
    </lineage>
</organism>
<dbReference type="InterPro" id="IPR002110">
    <property type="entry name" value="Ankyrin_rpt"/>
</dbReference>
<protein>
    <submittedName>
        <fullName evidence="3">Ankyrin repeat protein</fullName>
    </submittedName>
</protein>
<name>A0A481YZH3_9VIRU</name>
<sequence length="751" mass="87266">MVGINKITGQRSMSSNALIKLINKNKWNNILNHIKNGKIDPLLTITNKNNIIHIAAANNKNNIIKYILKNNHELLEKNNGNGSTPLHIMVEYGYSDMLLKCLNKYPKYVNLADDDGDTVMHIANRDNNNTIDLILSSINKKYIDFDAVNKSGRTMLSYCIDNTNKKGDTYYKRLKKLIKYGSDVNKPKHHPLLNRAIEKRKKHIIKLLIKNGSDVNATNNLYMTPLLLAVFNSMNNTVQLLIDNDVDINYFGPEGDQNPLILSIIRGDVKMIDLLVDNGFDVNKYNRDLKTPLHFAFTVKHDLPAYQIAKLIYYGNLTTQDINGNTPLHYFLKKYDWKNYNIILEHKKMDIFNKNQKNKSPINYINNNQLPKFLDTVAKSYIRQIKNSDLSNPWPKRCNGKVVHRTECVNIIKEHILNSSKSYPDDDDNENLSEKFKMVDGISSNIGKFNSDTLHNIIYTLYILDKYDNLCTPYQYYIHDKALNEIMLHKHNSVIVSATDMIFFDLLNLYMEYLYELTPYIIIWNSPDQYVIHKDICFHLNKCLLSDNIRFIFIKITMIVSDTGTHANCLLFDKKTGIMERFEPYGNVPYLETDKLDEIIKDKIGTHLNKYLQTRGKKFIYLAPSDFMGNVGFQTISRDGDAGFRKLNDPQGFCLAWILWYIETRLSNPEIHPKDLIQYALKNIIKKKDGKYNFIDYIRNYANKLDKYKNKFLIKSGVDKKNIYNIVPTDKDYKKILQKISDVFNNIIAIK</sequence>
<reference evidence="3" key="1">
    <citation type="journal article" date="2019" name="MBio">
        <title>Virus Genomes from Deep Sea Sediments Expand the Ocean Megavirome and Support Independent Origins of Viral Gigantism.</title>
        <authorList>
            <person name="Backstrom D."/>
            <person name="Yutin N."/>
            <person name="Jorgensen S.L."/>
            <person name="Dharamshi J."/>
            <person name="Homa F."/>
            <person name="Zaremba-Niedwiedzka K."/>
            <person name="Spang A."/>
            <person name="Wolf Y.I."/>
            <person name="Koonin E.V."/>
            <person name="Ettema T.J."/>
        </authorList>
    </citation>
    <scope>NUCLEOTIDE SEQUENCE</scope>
</reference>
<dbReference type="SMART" id="SM00248">
    <property type="entry name" value="ANK"/>
    <property type="match status" value="8"/>
</dbReference>
<dbReference type="SUPFAM" id="SSF48403">
    <property type="entry name" value="Ankyrin repeat"/>
    <property type="match status" value="1"/>
</dbReference>
<dbReference type="Pfam" id="PF13857">
    <property type="entry name" value="Ank_5"/>
    <property type="match status" value="1"/>
</dbReference>
<dbReference type="Gene3D" id="1.25.40.20">
    <property type="entry name" value="Ankyrin repeat-containing domain"/>
    <property type="match status" value="1"/>
</dbReference>
<keyword evidence="1" id="KW-0677">Repeat</keyword>
<dbReference type="EMBL" id="MK500393">
    <property type="protein sequence ID" value="QBK88608.1"/>
    <property type="molecule type" value="Genomic_DNA"/>
</dbReference>
<evidence type="ECO:0000256" key="1">
    <source>
        <dbReference type="ARBA" id="ARBA00022737"/>
    </source>
</evidence>
<evidence type="ECO:0000256" key="2">
    <source>
        <dbReference type="ARBA" id="ARBA00023043"/>
    </source>
</evidence>
<proteinExistence type="predicted"/>
<dbReference type="PRINTS" id="PR01415">
    <property type="entry name" value="ANKYRIN"/>
</dbReference>
<dbReference type="Pfam" id="PF12796">
    <property type="entry name" value="Ank_2"/>
    <property type="match status" value="1"/>
</dbReference>
<gene>
    <name evidence="3" type="ORF">LCMiAC01_02850</name>
</gene>
<dbReference type="PANTHER" id="PTHR24198">
    <property type="entry name" value="ANKYRIN REPEAT AND PROTEIN KINASE DOMAIN-CONTAINING PROTEIN"/>
    <property type="match status" value="1"/>
</dbReference>
<accession>A0A481YZH3</accession>
<dbReference type="PANTHER" id="PTHR24198:SF165">
    <property type="entry name" value="ANKYRIN REPEAT-CONTAINING PROTEIN-RELATED"/>
    <property type="match status" value="1"/>
</dbReference>